<reference evidence="1" key="1">
    <citation type="submission" date="2011-02" db="EMBL/GenBank/DDBJ databases">
        <title>Construction and analysis of full-length cDNA library of Cryptosporidium parvum.</title>
        <authorList>
            <person name="Yamagishi J."/>
            <person name="Wakaguri H."/>
            <person name="Sugano S."/>
            <person name="Kawano S."/>
            <person name="Fujisaki K."/>
            <person name="Sugimoto C."/>
            <person name="Watanabe J."/>
            <person name="Suzuki Y."/>
            <person name="Kimata I."/>
            <person name="Xuan X."/>
        </authorList>
    </citation>
    <scope>NUCLEOTIDE SEQUENCE</scope>
    <source>
        <strain evidence="1">HNJ-1</strain>
    </source>
</reference>
<evidence type="ECO:0000313" key="1">
    <source>
        <dbReference type="EMBL" id="BAJ77842.1"/>
    </source>
</evidence>
<proteinExistence type="evidence at transcript level"/>
<accession>F0X5H1</accession>
<dbReference type="AlphaFoldDB" id="F0X5H1"/>
<organism evidence="1">
    <name type="scientific">Cryptosporidium parvum</name>
    <dbReference type="NCBI Taxonomy" id="5807"/>
    <lineage>
        <taxon>Eukaryota</taxon>
        <taxon>Sar</taxon>
        <taxon>Alveolata</taxon>
        <taxon>Apicomplexa</taxon>
        <taxon>Conoidasida</taxon>
        <taxon>Coccidia</taxon>
        <taxon>Eucoccidiorida</taxon>
        <taxon>Eimeriorina</taxon>
        <taxon>Cryptosporidiidae</taxon>
        <taxon>Cryptosporidium</taxon>
    </lineage>
</organism>
<name>F0X5H1_CRYPV</name>
<dbReference type="EMBL" id="FX115739">
    <property type="protein sequence ID" value="BAJ77842.1"/>
    <property type="molecule type" value="mRNA"/>
</dbReference>
<protein>
    <submittedName>
        <fullName evidence="1">Uncharacterized protein</fullName>
    </submittedName>
</protein>
<sequence>MFQIFRVKSLDALINLGKYKLFDPDSVAFSSPSLTLVSAEKFIRCRGCHANETTAFECPLSFLNTLSPLDGFQMQIALSIPADANKVESGDQAKVRTQFKWPFRHISGVSVRRSQSLTVVSPDPVASKLLSGLKEQHKTASLWPCKELVHLVAGKILKGVIG</sequence>